<dbReference type="PANTHER" id="PTHR43133">
    <property type="entry name" value="RNA POLYMERASE ECF-TYPE SIGMA FACTO"/>
    <property type="match status" value="1"/>
</dbReference>
<dbReference type="Pfam" id="PF08281">
    <property type="entry name" value="Sigma70_r4_2"/>
    <property type="match status" value="1"/>
</dbReference>
<dbReference type="CDD" id="cd06171">
    <property type="entry name" value="Sigma70_r4"/>
    <property type="match status" value="1"/>
</dbReference>
<organism evidence="7 8">
    <name type="scientific">Pedobacter psychroterrae</name>
    <dbReference type="NCBI Taxonomy" id="2530453"/>
    <lineage>
        <taxon>Bacteria</taxon>
        <taxon>Pseudomonadati</taxon>
        <taxon>Bacteroidota</taxon>
        <taxon>Sphingobacteriia</taxon>
        <taxon>Sphingobacteriales</taxon>
        <taxon>Sphingobacteriaceae</taxon>
        <taxon>Pedobacter</taxon>
    </lineage>
</organism>
<evidence type="ECO:0000313" key="8">
    <source>
        <dbReference type="Proteomes" id="UP000293347"/>
    </source>
</evidence>
<dbReference type="Gene3D" id="1.10.10.10">
    <property type="entry name" value="Winged helix-like DNA-binding domain superfamily/Winged helix DNA-binding domain"/>
    <property type="match status" value="1"/>
</dbReference>
<proteinExistence type="inferred from homology"/>
<dbReference type="Pfam" id="PF04542">
    <property type="entry name" value="Sigma70_r2"/>
    <property type="match status" value="1"/>
</dbReference>
<keyword evidence="8" id="KW-1185">Reference proteome</keyword>
<evidence type="ECO:0000313" key="7">
    <source>
        <dbReference type="EMBL" id="TCD00228.1"/>
    </source>
</evidence>
<dbReference type="InterPro" id="IPR013325">
    <property type="entry name" value="RNA_pol_sigma_r2"/>
</dbReference>
<dbReference type="InterPro" id="IPR007627">
    <property type="entry name" value="RNA_pol_sigma70_r2"/>
</dbReference>
<accession>A0A4R0NK60</accession>
<dbReference type="OrthoDB" id="1491902at2"/>
<protein>
    <submittedName>
        <fullName evidence="7">Sigma-70 family RNA polymerase sigma factor</fullName>
    </submittedName>
</protein>
<evidence type="ECO:0000256" key="4">
    <source>
        <dbReference type="ARBA" id="ARBA00023163"/>
    </source>
</evidence>
<dbReference type="InterPro" id="IPR014284">
    <property type="entry name" value="RNA_pol_sigma-70_dom"/>
</dbReference>
<dbReference type="InterPro" id="IPR013324">
    <property type="entry name" value="RNA_pol_sigma_r3/r4-like"/>
</dbReference>
<dbReference type="InterPro" id="IPR039425">
    <property type="entry name" value="RNA_pol_sigma-70-like"/>
</dbReference>
<dbReference type="GO" id="GO:0016987">
    <property type="term" value="F:sigma factor activity"/>
    <property type="evidence" value="ECO:0007669"/>
    <property type="project" value="UniProtKB-KW"/>
</dbReference>
<dbReference type="Gene3D" id="1.10.1740.10">
    <property type="match status" value="1"/>
</dbReference>
<dbReference type="GO" id="GO:0006352">
    <property type="term" value="P:DNA-templated transcription initiation"/>
    <property type="evidence" value="ECO:0007669"/>
    <property type="project" value="InterPro"/>
</dbReference>
<evidence type="ECO:0000256" key="1">
    <source>
        <dbReference type="ARBA" id="ARBA00010641"/>
    </source>
</evidence>
<dbReference type="SUPFAM" id="SSF88659">
    <property type="entry name" value="Sigma3 and sigma4 domains of RNA polymerase sigma factors"/>
    <property type="match status" value="1"/>
</dbReference>
<dbReference type="NCBIfam" id="TIGR02937">
    <property type="entry name" value="sigma70-ECF"/>
    <property type="match status" value="1"/>
</dbReference>
<keyword evidence="2" id="KW-0805">Transcription regulation</keyword>
<gene>
    <name evidence="7" type="ORF">EZ437_16080</name>
</gene>
<feature type="domain" description="RNA polymerase sigma-70 region 2" evidence="5">
    <location>
        <begin position="26"/>
        <end position="92"/>
    </location>
</feature>
<dbReference type="PANTHER" id="PTHR43133:SF46">
    <property type="entry name" value="RNA POLYMERASE SIGMA-70 FACTOR ECF SUBFAMILY"/>
    <property type="match status" value="1"/>
</dbReference>
<reference evidence="7 8" key="1">
    <citation type="submission" date="2019-02" db="EMBL/GenBank/DDBJ databases">
        <title>Pedobacter sp. RP-1-14 sp. nov., isolated from Arctic soil.</title>
        <authorList>
            <person name="Dahal R.H."/>
        </authorList>
    </citation>
    <scope>NUCLEOTIDE SEQUENCE [LARGE SCALE GENOMIC DNA]</scope>
    <source>
        <strain evidence="7 8">RP-1-14</strain>
    </source>
</reference>
<dbReference type="AlphaFoldDB" id="A0A4R0NK60"/>
<evidence type="ECO:0000259" key="5">
    <source>
        <dbReference type="Pfam" id="PF04542"/>
    </source>
</evidence>
<dbReference type="InterPro" id="IPR036388">
    <property type="entry name" value="WH-like_DNA-bd_sf"/>
</dbReference>
<keyword evidence="4" id="KW-0804">Transcription</keyword>
<name>A0A4R0NK60_9SPHI</name>
<evidence type="ECO:0000259" key="6">
    <source>
        <dbReference type="Pfam" id="PF08281"/>
    </source>
</evidence>
<dbReference type="Proteomes" id="UP000293347">
    <property type="component" value="Unassembled WGS sequence"/>
</dbReference>
<dbReference type="EMBL" id="SJSL01000004">
    <property type="protein sequence ID" value="TCD00228.1"/>
    <property type="molecule type" value="Genomic_DNA"/>
</dbReference>
<dbReference type="RefSeq" id="WP_131597083.1">
    <property type="nucleotide sequence ID" value="NZ_SJSL01000004.1"/>
</dbReference>
<sequence>MNLFPKSLTKLIDECKSNDRKAQESLYKHFYAEMLSLCFRYLRTDELAKEALNIGFLKVFQNITAFEEIKGELGAWIRTIMVRTCIDLVRKELNFNIQPISAQEEEIFIEPTVLSKLYAEDLIKSIRKLPDATQLVFNLSVLDGYSHKEIGGKLNISESTSRWHLSEAKKQLRILLTPPNKQIDLPTENNNKTT</sequence>
<dbReference type="SUPFAM" id="SSF88946">
    <property type="entry name" value="Sigma2 domain of RNA polymerase sigma factors"/>
    <property type="match status" value="1"/>
</dbReference>
<comment type="similarity">
    <text evidence="1">Belongs to the sigma-70 factor family. ECF subfamily.</text>
</comment>
<evidence type="ECO:0000256" key="3">
    <source>
        <dbReference type="ARBA" id="ARBA00023082"/>
    </source>
</evidence>
<keyword evidence="3" id="KW-0731">Sigma factor</keyword>
<feature type="domain" description="RNA polymerase sigma factor 70 region 4 type 2" evidence="6">
    <location>
        <begin position="121"/>
        <end position="172"/>
    </location>
</feature>
<comment type="caution">
    <text evidence="7">The sequence shown here is derived from an EMBL/GenBank/DDBJ whole genome shotgun (WGS) entry which is preliminary data.</text>
</comment>
<dbReference type="InterPro" id="IPR013249">
    <property type="entry name" value="RNA_pol_sigma70_r4_t2"/>
</dbReference>
<dbReference type="GO" id="GO:0003677">
    <property type="term" value="F:DNA binding"/>
    <property type="evidence" value="ECO:0007669"/>
    <property type="project" value="InterPro"/>
</dbReference>
<evidence type="ECO:0000256" key="2">
    <source>
        <dbReference type="ARBA" id="ARBA00023015"/>
    </source>
</evidence>